<dbReference type="Pfam" id="PF00111">
    <property type="entry name" value="Fer2"/>
    <property type="match status" value="1"/>
</dbReference>
<dbReference type="PROSITE" id="PS00197">
    <property type="entry name" value="2FE2S_FER_1"/>
    <property type="match status" value="1"/>
</dbReference>
<keyword evidence="3" id="KW-0560">Oxidoreductase</keyword>
<gene>
    <name evidence="8" type="ORF">DCMF_26525</name>
</gene>
<accession>A0A3G1L029</accession>
<dbReference type="GO" id="GO:0016491">
    <property type="term" value="F:oxidoreductase activity"/>
    <property type="evidence" value="ECO:0007669"/>
    <property type="project" value="UniProtKB-KW"/>
</dbReference>
<dbReference type="RefSeq" id="WP_148137219.1">
    <property type="nucleotide sequence ID" value="NZ_CP017634.1"/>
</dbReference>
<evidence type="ECO:0000256" key="2">
    <source>
        <dbReference type="ARBA" id="ARBA00022723"/>
    </source>
</evidence>
<dbReference type="FunFam" id="1.10.150.120:FF:000003">
    <property type="entry name" value="Carbon monoxide dehydrogenase, small subunit"/>
    <property type="match status" value="1"/>
</dbReference>
<dbReference type="KEGG" id="fwa:DCMF_26525"/>
<organism evidence="8 9">
    <name type="scientific">Formimonas warabiya</name>
    <dbReference type="NCBI Taxonomy" id="1761012"/>
    <lineage>
        <taxon>Bacteria</taxon>
        <taxon>Bacillati</taxon>
        <taxon>Bacillota</taxon>
        <taxon>Clostridia</taxon>
        <taxon>Eubacteriales</taxon>
        <taxon>Peptococcaceae</taxon>
        <taxon>Candidatus Formimonas</taxon>
    </lineage>
</organism>
<dbReference type="Pfam" id="PF01799">
    <property type="entry name" value="Fer2_2"/>
    <property type="match status" value="1"/>
</dbReference>
<evidence type="ECO:0000313" key="9">
    <source>
        <dbReference type="Proteomes" id="UP000323521"/>
    </source>
</evidence>
<dbReference type="InterPro" id="IPR001041">
    <property type="entry name" value="2Fe-2S_ferredoxin-type"/>
</dbReference>
<dbReference type="Gene3D" id="3.10.20.30">
    <property type="match status" value="1"/>
</dbReference>
<reference evidence="8 9" key="1">
    <citation type="submission" date="2016-10" db="EMBL/GenBank/DDBJ databases">
        <title>Complete Genome Sequence of Peptococcaceae strain DCMF.</title>
        <authorList>
            <person name="Edwards R.J."/>
            <person name="Holland S.I."/>
            <person name="Deshpande N.P."/>
            <person name="Wong Y.K."/>
            <person name="Ertan H."/>
            <person name="Manefield M."/>
            <person name="Russell T.L."/>
            <person name="Lee M.J."/>
        </authorList>
    </citation>
    <scope>NUCLEOTIDE SEQUENCE [LARGE SCALE GENOMIC DNA]</scope>
    <source>
        <strain evidence="8 9">DCMF</strain>
    </source>
</reference>
<name>A0A3G1L029_FORW1</name>
<dbReference type="Gene3D" id="1.10.150.120">
    <property type="entry name" value="[2Fe-2S]-binding domain"/>
    <property type="match status" value="1"/>
</dbReference>
<proteinExistence type="predicted"/>
<dbReference type="GO" id="GO:0051537">
    <property type="term" value="F:2 iron, 2 sulfur cluster binding"/>
    <property type="evidence" value="ECO:0007669"/>
    <property type="project" value="UniProtKB-KW"/>
</dbReference>
<keyword evidence="1" id="KW-0001">2Fe-2S</keyword>
<evidence type="ECO:0000259" key="7">
    <source>
        <dbReference type="PROSITE" id="PS51085"/>
    </source>
</evidence>
<dbReference type="GO" id="GO:0046872">
    <property type="term" value="F:metal ion binding"/>
    <property type="evidence" value="ECO:0007669"/>
    <property type="project" value="UniProtKB-KW"/>
</dbReference>
<dbReference type="PANTHER" id="PTHR44379:SF8">
    <property type="entry name" value="XANTHINE DEHYDROGENASE IRON-SULFUR-BINDING SUBUNIT XDHC-RELATED"/>
    <property type="match status" value="1"/>
</dbReference>
<keyword evidence="5" id="KW-0411">Iron-sulfur</keyword>
<keyword evidence="4" id="KW-0408">Iron</keyword>
<dbReference type="InterPro" id="IPR051452">
    <property type="entry name" value="Diverse_Oxidoreductases"/>
</dbReference>
<dbReference type="InterPro" id="IPR002888">
    <property type="entry name" value="2Fe-2S-bd"/>
</dbReference>
<dbReference type="SUPFAM" id="SSF54292">
    <property type="entry name" value="2Fe-2S ferredoxin-like"/>
    <property type="match status" value="1"/>
</dbReference>
<evidence type="ECO:0000256" key="3">
    <source>
        <dbReference type="ARBA" id="ARBA00023002"/>
    </source>
</evidence>
<evidence type="ECO:0000256" key="4">
    <source>
        <dbReference type="ARBA" id="ARBA00023004"/>
    </source>
</evidence>
<dbReference type="InterPro" id="IPR036010">
    <property type="entry name" value="2Fe-2S_ferredoxin-like_sf"/>
</dbReference>
<dbReference type="AlphaFoldDB" id="A0A3G1L029"/>
<sequence>MQITFHVNGKLYKIDVDPRKRLIDILRDNLNLTGTKEGCGEGECGSCTVILDGKAVNSCLVLAAQVRDKEVITVEGLAQNGVLDPLQKSFIGHGAVQCGYCTPGMLMSAKALLMKNPHPTEKEITDAIAGNLCRCTGYNKIIAAIKNVAEEHGDNGK</sequence>
<evidence type="ECO:0000313" key="8">
    <source>
        <dbReference type="EMBL" id="ATW27835.1"/>
    </source>
</evidence>
<evidence type="ECO:0000256" key="1">
    <source>
        <dbReference type="ARBA" id="ARBA00022714"/>
    </source>
</evidence>
<evidence type="ECO:0000256" key="6">
    <source>
        <dbReference type="ARBA" id="ARBA00060707"/>
    </source>
</evidence>
<keyword evidence="2" id="KW-0479">Metal-binding</keyword>
<dbReference type="EMBL" id="CP017634">
    <property type="protein sequence ID" value="ATW27835.1"/>
    <property type="molecule type" value="Genomic_DNA"/>
</dbReference>
<dbReference type="FunFam" id="3.10.20.30:FF:000020">
    <property type="entry name" value="Xanthine dehydrogenase iron-sulfur subunit"/>
    <property type="match status" value="1"/>
</dbReference>
<comment type="pathway">
    <text evidence="6">Alkaloid degradation; nicotine degradation.</text>
</comment>
<dbReference type="InterPro" id="IPR036884">
    <property type="entry name" value="2Fe-2S-bd_dom_sf"/>
</dbReference>
<dbReference type="SUPFAM" id="SSF47741">
    <property type="entry name" value="CO dehydrogenase ISP C-domain like"/>
    <property type="match status" value="1"/>
</dbReference>
<dbReference type="InterPro" id="IPR012675">
    <property type="entry name" value="Beta-grasp_dom_sf"/>
</dbReference>
<dbReference type="PANTHER" id="PTHR44379">
    <property type="entry name" value="OXIDOREDUCTASE WITH IRON-SULFUR SUBUNIT"/>
    <property type="match status" value="1"/>
</dbReference>
<evidence type="ECO:0000256" key="5">
    <source>
        <dbReference type="ARBA" id="ARBA00023014"/>
    </source>
</evidence>
<dbReference type="CDD" id="cd00207">
    <property type="entry name" value="fer2"/>
    <property type="match status" value="1"/>
</dbReference>
<dbReference type="OrthoDB" id="9796880at2"/>
<protein>
    <submittedName>
        <fullName evidence="8">(2Fe-2S)-binding protein</fullName>
    </submittedName>
</protein>
<keyword evidence="9" id="KW-1185">Reference proteome</keyword>
<dbReference type="PROSITE" id="PS51085">
    <property type="entry name" value="2FE2S_FER_2"/>
    <property type="match status" value="1"/>
</dbReference>
<feature type="domain" description="2Fe-2S ferredoxin-type" evidence="7">
    <location>
        <begin position="1"/>
        <end position="77"/>
    </location>
</feature>
<dbReference type="InterPro" id="IPR006058">
    <property type="entry name" value="2Fe2S_fd_BS"/>
</dbReference>
<dbReference type="Proteomes" id="UP000323521">
    <property type="component" value="Chromosome"/>
</dbReference>